<evidence type="ECO:0000313" key="3">
    <source>
        <dbReference type="Proteomes" id="UP000189940"/>
    </source>
</evidence>
<dbReference type="InterPro" id="IPR031709">
    <property type="entry name" value="PutAbiC"/>
</dbReference>
<dbReference type="OrthoDB" id="7595298at2"/>
<accession>A0A1V4I3N5</accession>
<dbReference type="EMBL" id="MWPQ01000004">
    <property type="protein sequence ID" value="OPH84440.1"/>
    <property type="molecule type" value="Genomic_DNA"/>
</dbReference>
<dbReference type="Pfam" id="PF16872">
    <property type="entry name" value="putAbiC"/>
    <property type="match status" value="1"/>
</dbReference>
<keyword evidence="1" id="KW-0472">Membrane</keyword>
<keyword evidence="1" id="KW-0812">Transmembrane</keyword>
<comment type="caution">
    <text evidence="2">The sequence shown here is derived from an EMBL/GenBank/DDBJ whole genome shotgun (WGS) entry which is preliminary data.</text>
</comment>
<evidence type="ECO:0008006" key="4">
    <source>
        <dbReference type="Google" id="ProtNLM"/>
    </source>
</evidence>
<protein>
    <recommendedName>
        <fullName evidence="4">DUF4760 domain-containing protein</fullName>
    </recommendedName>
</protein>
<dbReference type="AlphaFoldDB" id="A0A1V4I3N5"/>
<keyword evidence="3" id="KW-1185">Reference proteome</keyword>
<sequence>MTDLISLSLVSWMSRTTINVLMFSVGIIFGGWVIYVMVRATITWDVHSIGEFGDSFGVLNALFAAGAFIAVLFSLKSQSDELHRQRFEASYFELLALLRELRKQAVIFQPGAYQPDVRGEAAIIKIYNAMHVMAKQIAPQRKVEKEQWANWYDQTCQFDGSNTLGPYFRVMYSMLQRVSEDKILTSAEKVRYGNLLRGQLSTYEIGIVGWNGLTDGSNDFAKYVEEFRLLKYLNDPDLRGVFGQYYQPPAFEGRPNK</sequence>
<feature type="transmembrane region" description="Helical" evidence="1">
    <location>
        <begin position="20"/>
        <end position="38"/>
    </location>
</feature>
<feature type="transmembrane region" description="Helical" evidence="1">
    <location>
        <begin position="58"/>
        <end position="75"/>
    </location>
</feature>
<evidence type="ECO:0000313" key="2">
    <source>
        <dbReference type="EMBL" id="OPH84440.1"/>
    </source>
</evidence>
<evidence type="ECO:0000256" key="1">
    <source>
        <dbReference type="SAM" id="Phobius"/>
    </source>
</evidence>
<keyword evidence="1" id="KW-1133">Transmembrane helix</keyword>
<dbReference type="RefSeq" id="WP_079445335.1">
    <property type="nucleotide sequence ID" value="NZ_MWPQ01000004.1"/>
</dbReference>
<name>A0A1V4I3N5_NITVU</name>
<dbReference type="Proteomes" id="UP000189940">
    <property type="component" value="Unassembled WGS sequence"/>
</dbReference>
<gene>
    <name evidence="2" type="ORF">B2M20_01485</name>
</gene>
<reference evidence="2 3" key="1">
    <citation type="submission" date="2017-02" db="EMBL/GenBank/DDBJ databases">
        <title>Genome sequence of the nitrite-oxidizing bacterium Nitrobacter vulgaris strain Ab1.</title>
        <authorList>
            <person name="Mellbye B.L."/>
            <person name="Davis E.W."/>
            <person name="Spieck E."/>
            <person name="Chang J.H."/>
            <person name="Bottomley P.J."/>
            <person name="Sayavedra-Soto L.A."/>
        </authorList>
    </citation>
    <scope>NUCLEOTIDE SEQUENCE [LARGE SCALE GENOMIC DNA]</scope>
    <source>
        <strain evidence="2 3">Ab1</strain>
    </source>
</reference>
<proteinExistence type="predicted"/>
<organism evidence="2 3">
    <name type="scientific">Nitrobacter vulgaris</name>
    <dbReference type="NCBI Taxonomy" id="29421"/>
    <lineage>
        <taxon>Bacteria</taxon>
        <taxon>Pseudomonadati</taxon>
        <taxon>Pseudomonadota</taxon>
        <taxon>Alphaproteobacteria</taxon>
        <taxon>Hyphomicrobiales</taxon>
        <taxon>Nitrobacteraceae</taxon>
        <taxon>Nitrobacter</taxon>
    </lineage>
</organism>